<keyword evidence="1" id="KW-0472">Membrane</keyword>
<evidence type="ECO:0000313" key="3">
    <source>
        <dbReference type="Proteomes" id="UP000646386"/>
    </source>
</evidence>
<reference evidence="2 3" key="2">
    <citation type="journal article" date="2021" name="Microorganisms">
        <title>The Ever-Expanding Pseudomonas Genus: Description of 43 New Species and Partition of the Pseudomonas putida Group.</title>
        <authorList>
            <person name="Girard L."/>
            <person name="Lood C."/>
            <person name="Hofte M."/>
            <person name="Vandamme P."/>
            <person name="Rokni-Zadeh H."/>
            <person name="van Noort V."/>
            <person name="Lavigne R."/>
            <person name="De Mot R."/>
        </authorList>
    </citation>
    <scope>NUCLEOTIDE SEQUENCE [LARGE SCALE GENOMIC DNA]</scope>
    <source>
        <strain evidence="2 3">ZA 5.3</strain>
    </source>
</reference>
<proteinExistence type="predicted"/>
<reference evidence="2 3" key="1">
    <citation type="journal article" date="2020" name="Microorganisms">
        <title>Reliable Identification of Environmental Pseudomonas Isolates Using the rpoD Gene.</title>
        <authorList>
            <consortium name="The Broad Institute Genome Sequencing Platform"/>
            <person name="Girard L."/>
            <person name="Lood C."/>
            <person name="Rokni-Zadeh H."/>
            <person name="van Noort V."/>
            <person name="Lavigne R."/>
            <person name="De Mot R."/>
        </authorList>
    </citation>
    <scope>NUCLEOTIDE SEQUENCE [LARGE SCALE GENOMIC DNA]</scope>
    <source>
        <strain evidence="2 3">ZA 5.3</strain>
    </source>
</reference>
<organism evidence="2 3">
    <name type="scientific">Pseudomonas tensinigenes</name>
    <dbReference type="NCBI Taxonomy" id="2745511"/>
    <lineage>
        <taxon>Bacteria</taxon>
        <taxon>Pseudomonadati</taxon>
        <taxon>Pseudomonadota</taxon>
        <taxon>Gammaproteobacteria</taxon>
        <taxon>Pseudomonadales</taxon>
        <taxon>Pseudomonadaceae</taxon>
        <taxon>Pseudomonas</taxon>
    </lineage>
</organism>
<gene>
    <name evidence="2" type="ORF">HU718_013290</name>
</gene>
<evidence type="ECO:0000313" key="2">
    <source>
        <dbReference type="EMBL" id="QXI08632.1"/>
    </source>
</evidence>
<protein>
    <submittedName>
        <fullName evidence="2">Uncharacterized protein</fullName>
    </submittedName>
</protein>
<accession>A0ABX8Q528</accession>
<feature type="transmembrane region" description="Helical" evidence="1">
    <location>
        <begin position="42"/>
        <end position="61"/>
    </location>
</feature>
<dbReference type="Proteomes" id="UP000646386">
    <property type="component" value="Chromosome"/>
</dbReference>
<name>A0ABX8Q528_9PSED</name>
<evidence type="ECO:0000256" key="1">
    <source>
        <dbReference type="SAM" id="Phobius"/>
    </source>
</evidence>
<sequence length="122" mass="13543">MEAFILPTLLVLLSAALRSFIVSKSGTATILGELGLGLPVDLTFGALSIAISSAAIFQYWLDNRAMLIVGVLLVAIFQLGVLYRPCKEYIDEDKNWQSFGLWFLNAFVTFCVFLFLVFKVVK</sequence>
<dbReference type="EMBL" id="CP077089">
    <property type="protein sequence ID" value="QXI08632.1"/>
    <property type="molecule type" value="Genomic_DNA"/>
</dbReference>
<feature type="transmembrane region" description="Helical" evidence="1">
    <location>
        <begin position="66"/>
        <end position="83"/>
    </location>
</feature>
<keyword evidence="1" id="KW-0812">Transmembrane</keyword>
<keyword evidence="3" id="KW-1185">Reference proteome</keyword>
<feature type="transmembrane region" description="Helical" evidence="1">
    <location>
        <begin position="103"/>
        <end position="121"/>
    </location>
</feature>
<keyword evidence="1" id="KW-1133">Transmembrane helix</keyword>
<dbReference type="RefSeq" id="WP_186616051.1">
    <property type="nucleotide sequence ID" value="NZ_CP077089.1"/>
</dbReference>